<evidence type="ECO:0000256" key="2">
    <source>
        <dbReference type="ARBA" id="ARBA00022729"/>
    </source>
</evidence>
<name>A0ABS5FTN2_9BRAD</name>
<dbReference type="InterPro" id="IPR028081">
    <property type="entry name" value="Leu-bd"/>
</dbReference>
<dbReference type="Proteomes" id="UP001315278">
    <property type="component" value="Unassembled WGS sequence"/>
</dbReference>
<evidence type="ECO:0000313" key="7">
    <source>
        <dbReference type="Proteomes" id="UP001315278"/>
    </source>
</evidence>
<keyword evidence="3" id="KW-0029">Amino-acid transport</keyword>
<dbReference type="RefSeq" id="WP_212494363.1">
    <property type="nucleotide sequence ID" value="NZ_JAFCJH010000041.1"/>
</dbReference>
<keyword evidence="2 4" id="KW-0732">Signal</keyword>
<sequence>MRALTRRRLLVSAGTVLAAPLIARVAQAAAKPIRIGVLGDMTGPYSVFSGINTIAATKLAIADFNQLHPEIQVDVVSADFQLKPDIGISITRQWFEEGGVDCIIDVPMSALALGLVNLCTQKDKVALFTGTATEDLTGKACSPNHVHWTYDSYSLATTVARALLAKKLDRWFFIAADYAMGASVVRDASAAITEAGGSVLGTVRHPFPGTGDFSSYLLQAQASGANVICFANAGEDLENSVKQAKEFNIESKGAVLTAMLMDVPTVRAIGLTQAQGLYYSNAFYWDMNDNTRAFTRRLVAVNNGTYPAQNVAGAYSATLHYLKAVAALGVGAAQSSGRAVVAQMKAEPFDDPVFGRGTVRADGRMMNNTYLFQVKAPGESTSDWDCSKLAGTVSPQDGIRSIASGSCTMAKG</sequence>
<feature type="chain" id="PRO_5045914025" evidence="4">
    <location>
        <begin position="19"/>
        <end position="412"/>
    </location>
</feature>
<evidence type="ECO:0000313" key="6">
    <source>
        <dbReference type="EMBL" id="MBR0799621.1"/>
    </source>
</evidence>
<dbReference type="PANTHER" id="PTHR30483">
    <property type="entry name" value="LEUCINE-SPECIFIC-BINDING PROTEIN"/>
    <property type="match status" value="1"/>
</dbReference>
<dbReference type="InterPro" id="IPR006311">
    <property type="entry name" value="TAT_signal"/>
</dbReference>
<comment type="caution">
    <text evidence="6">The sequence shown here is derived from an EMBL/GenBank/DDBJ whole genome shotgun (WGS) entry which is preliminary data.</text>
</comment>
<dbReference type="PANTHER" id="PTHR30483:SF6">
    <property type="entry name" value="PERIPLASMIC BINDING PROTEIN OF ABC TRANSPORTER FOR NATURAL AMINO ACIDS"/>
    <property type="match status" value="1"/>
</dbReference>
<dbReference type="EMBL" id="JAFCJH010000041">
    <property type="protein sequence ID" value="MBR0799621.1"/>
    <property type="molecule type" value="Genomic_DNA"/>
</dbReference>
<gene>
    <name evidence="6" type="ORF">JQ615_30040</name>
</gene>
<dbReference type="InterPro" id="IPR028082">
    <property type="entry name" value="Peripla_BP_I"/>
</dbReference>
<evidence type="ECO:0000259" key="5">
    <source>
        <dbReference type="Pfam" id="PF13458"/>
    </source>
</evidence>
<dbReference type="PROSITE" id="PS51318">
    <property type="entry name" value="TAT"/>
    <property type="match status" value="1"/>
</dbReference>
<comment type="similarity">
    <text evidence="1">Belongs to the leucine-binding protein family.</text>
</comment>
<feature type="domain" description="Leucine-binding protein" evidence="5">
    <location>
        <begin position="32"/>
        <end position="376"/>
    </location>
</feature>
<organism evidence="6 7">
    <name type="scientific">Bradyrhizobium jicamae</name>
    <dbReference type="NCBI Taxonomy" id="280332"/>
    <lineage>
        <taxon>Bacteria</taxon>
        <taxon>Pseudomonadati</taxon>
        <taxon>Pseudomonadota</taxon>
        <taxon>Alphaproteobacteria</taxon>
        <taxon>Hyphomicrobiales</taxon>
        <taxon>Nitrobacteraceae</taxon>
        <taxon>Bradyrhizobium</taxon>
    </lineage>
</organism>
<protein>
    <submittedName>
        <fullName evidence="6">ABC transporter substrate-binding protein</fullName>
    </submittedName>
</protein>
<dbReference type="SUPFAM" id="SSF53822">
    <property type="entry name" value="Periplasmic binding protein-like I"/>
    <property type="match status" value="1"/>
</dbReference>
<keyword evidence="7" id="KW-1185">Reference proteome</keyword>
<reference evidence="7" key="1">
    <citation type="journal article" date="2021" name="ISME J.">
        <title>Evolutionary origin and ecological implication of a unique nif island in free-living Bradyrhizobium lineages.</title>
        <authorList>
            <person name="Tao J."/>
        </authorList>
    </citation>
    <scope>NUCLEOTIDE SEQUENCE [LARGE SCALE GENOMIC DNA]</scope>
    <source>
        <strain evidence="7">SZCCT0434</strain>
    </source>
</reference>
<dbReference type="Gene3D" id="3.40.50.2300">
    <property type="match status" value="2"/>
</dbReference>
<evidence type="ECO:0000256" key="1">
    <source>
        <dbReference type="ARBA" id="ARBA00010062"/>
    </source>
</evidence>
<dbReference type="CDD" id="cd06327">
    <property type="entry name" value="PBP1_SBP-like"/>
    <property type="match status" value="1"/>
</dbReference>
<dbReference type="Pfam" id="PF13458">
    <property type="entry name" value="Peripla_BP_6"/>
    <property type="match status" value="1"/>
</dbReference>
<dbReference type="InterPro" id="IPR051010">
    <property type="entry name" value="BCAA_transport"/>
</dbReference>
<keyword evidence="3" id="KW-0813">Transport</keyword>
<proteinExistence type="inferred from homology"/>
<evidence type="ECO:0000256" key="3">
    <source>
        <dbReference type="ARBA" id="ARBA00022970"/>
    </source>
</evidence>
<accession>A0ABS5FTN2</accession>
<evidence type="ECO:0000256" key="4">
    <source>
        <dbReference type="SAM" id="SignalP"/>
    </source>
</evidence>
<feature type="signal peptide" evidence="4">
    <location>
        <begin position="1"/>
        <end position="18"/>
    </location>
</feature>